<gene>
    <name evidence="3" type="ORF">G0D52_07245</name>
    <name evidence="4" type="ORF">G1I47_20040</name>
    <name evidence="2" type="ORF">RU16_16540</name>
</gene>
<reference evidence="2" key="3">
    <citation type="submission" date="2018-08" db="EMBL/GenBank/DDBJ databases">
        <authorList>
            <consortium name="GenomeTrakr network: Whole genome sequencing for foodborne pathogen traceback"/>
        </authorList>
    </citation>
    <scope>NUCLEOTIDE SEQUENCE</scope>
    <source>
        <strain evidence="2">FDA00003824</strain>
    </source>
</reference>
<protein>
    <recommendedName>
        <fullName evidence="5">Periplasmic protein</fullName>
    </recommendedName>
</protein>
<accession>A0A3U0HCL6</accession>
<dbReference type="EMBL" id="DAAMJU010000008">
    <property type="protein sequence ID" value="HAC6956138.1"/>
    <property type="molecule type" value="Genomic_DNA"/>
</dbReference>
<evidence type="ECO:0000313" key="4">
    <source>
        <dbReference type="EMBL" id="HAD2555695.1"/>
    </source>
</evidence>
<proteinExistence type="predicted"/>
<keyword evidence="1" id="KW-1133">Transmembrane helix</keyword>
<evidence type="ECO:0008006" key="5">
    <source>
        <dbReference type="Google" id="ProtNLM"/>
    </source>
</evidence>
<feature type="transmembrane region" description="Helical" evidence="1">
    <location>
        <begin position="12"/>
        <end position="40"/>
    </location>
</feature>
<reference evidence="3" key="2">
    <citation type="submission" date="2018-07" db="EMBL/GenBank/DDBJ databases">
        <authorList>
            <consortium name="NCBI Pathogen Detection Project"/>
        </authorList>
    </citation>
    <scope>NUCLEOTIDE SEQUENCE</scope>
    <source>
        <strain evidence="3">13-2002</strain>
        <strain evidence="4">Salmonella enterica subsp. enterica</strain>
    </source>
</reference>
<sequence>MSLWLSHPLFLPFIIVGVTILLWATSLLPEFMTVLLFFAVAMGPGKVPARAGML</sequence>
<reference evidence="3" key="1">
    <citation type="journal article" date="2018" name="Genome Biol.">
        <title>SKESA: strategic k-mer extension for scrupulous assemblies.</title>
        <authorList>
            <person name="Souvorov A."/>
            <person name="Agarwala R."/>
            <person name="Lipman D.J."/>
        </authorList>
    </citation>
    <scope>NUCLEOTIDE SEQUENCE</scope>
    <source>
        <strain evidence="3">13-2002</strain>
        <strain evidence="4">Salmonella enterica subsp. enterica</strain>
    </source>
</reference>
<keyword evidence="1" id="KW-0812">Transmembrane</keyword>
<keyword evidence="1" id="KW-0472">Membrane</keyword>
<dbReference type="AlphaFoldDB" id="A0A3U0HCL6"/>
<organism evidence="3">
    <name type="scientific">Salmonella enterica I</name>
    <dbReference type="NCBI Taxonomy" id="59201"/>
    <lineage>
        <taxon>Bacteria</taxon>
        <taxon>Pseudomonadati</taxon>
        <taxon>Pseudomonadota</taxon>
        <taxon>Gammaproteobacteria</taxon>
        <taxon>Enterobacterales</taxon>
        <taxon>Enterobacteriaceae</taxon>
        <taxon>Salmonella</taxon>
    </lineage>
</organism>
<dbReference type="EMBL" id="DAAODJ010000011">
    <property type="protein sequence ID" value="HAD2555695.1"/>
    <property type="molecule type" value="Genomic_DNA"/>
</dbReference>
<evidence type="ECO:0000256" key="1">
    <source>
        <dbReference type="SAM" id="Phobius"/>
    </source>
</evidence>
<evidence type="ECO:0000313" key="3">
    <source>
        <dbReference type="EMBL" id="HAC6956138.1"/>
    </source>
</evidence>
<evidence type="ECO:0000313" key="2">
    <source>
        <dbReference type="EMBL" id="ECH8332629.1"/>
    </source>
</evidence>
<accession>A0A5I4DFV5</accession>
<dbReference type="EMBL" id="AAITFY010000012">
    <property type="protein sequence ID" value="ECH8332629.1"/>
    <property type="molecule type" value="Genomic_DNA"/>
</dbReference>
<name>A0A3U0HCL6_SALET</name>
<comment type="caution">
    <text evidence="3">The sequence shown here is derived from an EMBL/GenBank/DDBJ whole genome shotgun (WGS) entry which is preliminary data.</text>
</comment>